<evidence type="ECO:0000313" key="2">
    <source>
        <dbReference type="Proteomes" id="UP001056778"/>
    </source>
</evidence>
<dbReference type="EMBL" id="CM043019">
    <property type="protein sequence ID" value="KAI4462113.1"/>
    <property type="molecule type" value="Genomic_DNA"/>
</dbReference>
<reference evidence="1" key="1">
    <citation type="submission" date="2022-04" db="EMBL/GenBank/DDBJ databases">
        <title>Chromosome-scale genome assembly of Holotrichia oblita Faldermann.</title>
        <authorList>
            <person name="Rongchong L."/>
        </authorList>
    </citation>
    <scope>NUCLEOTIDE SEQUENCE</scope>
    <source>
        <strain evidence="1">81SQS9</strain>
    </source>
</reference>
<gene>
    <name evidence="1" type="ORF">MML48_5g00004830</name>
</gene>
<sequence length="162" mass="18744">MPKRKELSVETRALIIAHHHGGKSNRQIAKQLKLGNTTVDYIVKKYRESGSFLNKSRSGRSRVTTSAEDRTIVITSKRNRRKTAPEIAAEINGGCRKFHCYDILPLDKKNTMEKKIKLETKNKNLREKEDCEKVLGKSDIDALQRNVFVDENRNAKWKLMQY</sequence>
<name>A0ACB9T5N1_HOLOL</name>
<keyword evidence="2" id="KW-1185">Reference proteome</keyword>
<dbReference type="Proteomes" id="UP001056778">
    <property type="component" value="Chromosome 5"/>
</dbReference>
<protein>
    <submittedName>
        <fullName evidence="1">Winged helix-turn helix</fullName>
    </submittedName>
</protein>
<proteinExistence type="predicted"/>
<accession>A0ACB9T5N1</accession>
<evidence type="ECO:0000313" key="1">
    <source>
        <dbReference type="EMBL" id="KAI4462113.1"/>
    </source>
</evidence>
<comment type="caution">
    <text evidence="1">The sequence shown here is derived from an EMBL/GenBank/DDBJ whole genome shotgun (WGS) entry which is preliminary data.</text>
</comment>
<organism evidence="1 2">
    <name type="scientific">Holotrichia oblita</name>
    <name type="common">Chafer beetle</name>
    <dbReference type="NCBI Taxonomy" id="644536"/>
    <lineage>
        <taxon>Eukaryota</taxon>
        <taxon>Metazoa</taxon>
        <taxon>Ecdysozoa</taxon>
        <taxon>Arthropoda</taxon>
        <taxon>Hexapoda</taxon>
        <taxon>Insecta</taxon>
        <taxon>Pterygota</taxon>
        <taxon>Neoptera</taxon>
        <taxon>Endopterygota</taxon>
        <taxon>Coleoptera</taxon>
        <taxon>Polyphaga</taxon>
        <taxon>Scarabaeiformia</taxon>
        <taxon>Scarabaeidae</taxon>
        <taxon>Melolonthinae</taxon>
        <taxon>Holotrichia</taxon>
    </lineage>
</organism>